<dbReference type="NCBIfam" id="NF011980">
    <property type="entry name" value="PRK15445.1"/>
    <property type="match status" value="1"/>
</dbReference>
<comment type="subcellular location">
    <subcellularLocation>
        <location evidence="1 6">Cell membrane</location>
        <topology evidence="1 6">Multi-pass membrane protein</topology>
    </subcellularLocation>
</comment>
<keyword evidence="2" id="KW-1003">Cell membrane</keyword>
<keyword evidence="4 6" id="KW-1133">Transmembrane helix</keyword>
<dbReference type="GO" id="GO:0008490">
    <property type="term" value="F:arsenite secondary active transmembrane transporter activity"/>
    <property type="evidence" value="ECO:0007669"/>
    <property type="project" value="TreeGrafter"/>
</dbReference>
<organism evidence="7 8">
    <name type="scientific">Stakelama marina</name>
    <dbReference type="NCBI Taxonomy" id="2826939"/>
    <lineage>
        <taxon>Bacteria</taxon>
        <taxon>Pseudomonadati</taxon>
        <taxon>Pseudomonadota</taxon>
        <taxon>Alphaproteobacteria</taxon>
        <taxon>Sphingomonadales</taxon>
        <taxon>Sphingomonadaceae</taxon>
        <taxon>Stakelama</taxon>
    </lineage>
</organism>
<dbReference type="PANTHER" id="PTHR43302:SF5">
    <property type="entry name" value="TRANSPORTER ARSB-RELATED"/>
    <property type="match status" value="1"/>
</dbReference>
<evidence type="ECO:0000256" key="1">
    <source>
        <dbReference type="ARBA" id="ARBA00004651"/>
    </source>
</evidence>
<dbReference type="GO" id="GO:0042960">
    <property type="term" value="F:antimonite secondary active transmembrane transporter activity"/>
    <property type="evidence" value="ECO:0007669"/>
    <property type="project" value="TreeGrafter"/>
</dbReference>
<feature type="transmembrane region" description="Helical" evidence="6">
    <location>
        <begin position="24"/>
        <end position="41"/>
    </location>
</feature>
<feature type="transmembrane region" description="Helical" evidence="6">
    <location>
        <begin position="90"/>
        <end position="123"/>
    </location>
</feature>
<accession>A0A8T4IJJ8</accession>
<dbReference type="GO" id="GO:0046685">
    <property type="term" value="P:response to arsenic-containing substance"/>
    <property type="evidence" value="ECO:0007669"/>
    <property type="project" value="UniProtKB-KW"/>
</dbReference>
<evidence type="ECO:0000256" key="5">
    <source>
        <dbReference type="ARBA" id="ARBA00023136"/>
    </source>
</evidence>
<comment type="function">
    <text evidence="6">Involved in arsenical resistance. Thought to form the channel of an arsenite pump.</text>
</comment>
<comment type="caution">
    <text evidence="7">The sequence shown here is derived from an EMBL/GenBank/DDBJ whole genome shotgun (WGS) entry which is preliminary data.</text>
</comment>
<evidence type="ECO:0000256" key="6">
    <source>
        <dbReference type="RuleBase" id="RU004993"/>
    </source>
</evidence>
<keyword evidence="3 6" id="KW-0812">Transmembrane</keyword>
<dbReference type="InterPro" id="IPR000802">
    <property type="entry name" value="Arsenical_pump_ArsB"/>
</dbReference>
<dbReference type="Pfam" id="PF02040">
    <property type="entry name" value="ArsB"/>
    <property type="match status" value="1"/>
</dbReference>
<proteinExistence type="inferred from homology"/>
<feature type="transmembrane region" description="Helical" evidence="6">
    <location>
        <begin position="403"/>
        <end position="427"/>
    </location>
</feature>
<keyword evidence="6" id="KW-0059">Arsenical resistance</keyword>
<dbReference type="PANTHER" id="PTHR43302">
    <property type="entry name" value="TRANSPORTER ARSB-RELATED"/>
    <property type="match status" value="1"/>
</dbReference>
<dbReference type="AlphaFoldDB" id="A0A8T4IJJ8"/>
<feature type="transmembrane region" description="Helical" evidence="6">
    <location>
        <begin position="222"/>
        <end position="241"/>
    </location>
</feature>
<gene>
    <name evidence="7" type="ORF">J7S20_12275</name>
</gene>
<feature type="transmembrane region" description="Helical" evidence="6">
    <location>
        <begin position="175"/>
        <end position="198"/>
    </location>
</feature>
<keyword evidence="8" id="KW-1185">Reference proteome</keyword>
<dbReference type="EMBL" id="JAGRQC010000003">
    <property type="protein sequence ID" value="MBR0553285.1"/>
    <property type="molecule type" value="Genomic_DNA"/>
</dbReference>
<feature type="transmembrane region" description="Helical" evidence="6">
    <location>
        <begin position="135"/>
        <end position="155"/>
    </location>
</feature>
<feature type="transmembrane region" description="Helical" evidence="6">
    <location>
        <begin position="278"/>
        <end position="296"/>
    </location>
</feature>
<comment type="caution">
    <text evidence="6">Lacks conserved residue(s) required for the propagation of feature annotation.</text>
</comment>
<evidence type="ECO:0000256" key="3">
    <source>
        <dbReference type="ARBA" id="ARBA00022692"/>
    </source>
</evidence>
<evidence type="ECO:0000256" key="2">
    <source>
        <dbReference type="ARBA" id="ARBA00022475"/>
    </source>
</evidence>
<feature type="transmembrane region" description="Helical" evidence="6">
    <location>
        <begin position="316"/>
        <end position="334"/>
    </location>
</feature>
<evidence type="ECO:0000313" key="7">
    <source>
        <dbReference type="EMBL" id="MBR0553285.1"/>
    </source>
</evidence>
<feature type="transmembrane region" description="Helical" evidence="6">
    <location>
        <begin position="48"/>
        <end position="70"/>
    </location>
</feature>
<dbReference type="RefSeq" id="WP_284054604.1">
    <property type="nucleotide sequence ID" value="NZ_JAGRQC010000003.1"/>
</dbReference>
<dbReference type="PRINTS" id="PR00758">
    <property type="entry name" value="ARSENICPUMP"/>
</dbReference>
<keyword evidence="6" id="KW-0813">Transport</keyword>
<keyword evidence="5 6" id="KW-0472">Membrane</keyword>
<evidence type="ECO:0000256" key="4">
    <source>
        <dbReference type="ARBA" id="ARBA00022989"/>
    </source>
</evidence>
<name>A0A8T4IJJ8_9SPHN</name>
<dbReference type="GO" id="GO:0005886">
    <property type="term" value="C:plasma membrane"/>
    <property type="evidence" value="ECO:0007669"/>
    <property type="project" value="UniProtKB-SubCell"/>
</dbReference>
<dbReference type="Proteomes" id="UP000676996">
    <property type="component" value="Unassembled WGS sequence"/>
</dbReference>
<feature type="transmembrane region" description="Helical" evidence="6">
    <location>
        <begin position="247"/>
        <end position="266"/>
    </location>
</feature>
<comment type="similarity">
    <text evidence="6">Belongs to the ArsB family.</text>
</comment>
<reference evidence="7" key="1">
    <citation type="submission" date="2021-04" db="EMBL/GenBank/DDBJ databases">
        <title>Ouciella asimina sp. nov., isolated from the surface seawater in the hydrothermal field of Okinawa Trough.</title>
        <authorList>
            <person name="Shuang W."/>
        </authorList>
    </citation>
    <scope>NUCLEOTIDE SEQUENCE</scope>
    <source>
        <strain evidence="7">LXI357</strain>
    </source>
</reference>
<dbReference type="NCBIfam" id="TIGR00935">
    <property type="entry name" value="2a45"/>
    <property type="match status" value="1"/>
</dbReference>
<protein>
    <recommendedName>
        <fullName evidence="6">Arsenical pump membrane protein</fullName>
    </recommendedName>
</protein>
<sequence>MLTALLIFAATILLVIWQPKGLGIGWSAMGGAVLALLTGVISPGDIPLVWHIVWNATGAFVAIILISLTLDRAGFFAWAALHVARWGGGNGYWLFALVILLGAGVAALFANDGAALILTPIVIAMLRELGYDKRAMLAFVMAAGFIADTSSLPLVVSNLVNIVSADFFGIGFGDYALVMVPVDIAAIAATLAVLMAFFGRDIPRRYDVTQLQRPAEAIRDAAAFRAGWVVLALLLIGFFVLDPLGVPVSAVAAIAAAAMLAIAARGRAIAVRSVIRDAPWQIVIFSLGMYLVVYGLKNAGLTAAIAALLERAAQGGVWSAAFATGFLSALLSSAMNNMPTVLIGALSIDATAATGAAHQAMVYANVIGCDLGPKITPIGSLATLLWLHVLAQKDVRIGWGYYFRVGVTLTLPILAVTLAALVLSLSLQ</sequence>
<dbReference type="CDD" id="cd01118">
    <property type="entry name" value="ArsB_permease"/>
    <property type="match status" value="1"/>
</dbReference>
<evidence type="ECO:0000313" key="8">
    <source>
        <dbReference type="Proteomes" id="UP000676996"/>
    </source>
</evidence>